<evidence type="ECO:0000256" key="1">
    <source>
        <dbReference type="ARBA" id="ARBA00022679"/>
    </source>
</evidence>
<evidence type="ECO:0000259" key="3">
    <source>
        <dbReference type="PROSITE" id="PS51186"/>
    </source>
</evidence>
<protein>
    <submittedName>
        <fullName evidence="4">GNAT family N-acetyltransferase</fullName>
    </submittedName>
</protein>
<dbReference type="PANTHER" id="PTHR43800">
    <property type="entry name" value="PEPTIDYL-LYSINE N-ACETYLTRANSFERASE YJAB"/>
    <property type="match status" value="1"/>
</dbReference>
<keyword evidence="2" id="KW-0012">Acyltransferase</keyword>
<name>A0ABP6SHN0_9ACTN</name>
<dbReference type="PROSITE" id="PS51186">
    <property type="entry name" value="GNAT"/>
    <property type="match status" value="1"/>
</dbReference>
<dbReference type="EMBL" id="BAAAYL010000001">
    <property type="protein sequence ID" value="GAA3377152.1"/>
    <property type="molecule type" value="Genomic_DNA"/>
</dbReference>
<reference evidence="5" key="1">
    <citation type="journal article" date="2019" name="Int. J. Syst. Evol. Microbiol.">
        <title>The Global Catalogue of Microorganisms (GCM) 10K type strain sequencing project: providing services to taxonomists for standard genome sequencing and annotation.</title>
        <authorList>
            <consortium name="The Broad Institute Genomics Platform"/>
            <consortium name="The Broad Institute Genome Sequencing Center for Infectious Disease"/>
            <person name="Wu L."/>
            <person name="Ma J."/>
        </authorList>
    </citation>
    <scope>NUCLEOTIDE SEQUENCE [LARGE SCALE GENOMIC DNA]</scope>
    <source>
        <strain evidence="5">JCM 9651</strain>
    </source>
</reference>
<dbReference type="RefSeq" id="WP_345041849.1">
    <property type="nucleotide sequence ID" value="NZ_BAAAYL010000001.1"/>
</dbReference>
<dbReference type="InterPro" id="IPR000182">
    <property type="entry name" value="GNAT_dom"/>
</dbReference>
<evidence type="ECO:0000313" key="4">
    <source>
        <dbReference type="EMBL" id="GAA3377152.1"/>
    </source>
</evidence>
<keyword evidence="1" id="KW-0808">Transferase</keyword>
<gene>
    <name evidence="4" type="ORF">GCM10020367_51690</name>
</gene>
<dbReference type="Pfam" id="PF00583">
    <property type="entry name" value="Acetyltransf_1"/>
    <property type="match status" value="1"/>
</dbReference>
<feature type="domain" description="N-acetyltransferase" evidence="3">
    <location>
        <begin position="9"/>
        <end position="159"/>
    </location>
</feature>
<dbReference type="CDD" id="cd04301">
    <property type="entry name" value="NAT_SF"/>
    <property type="match status" value="1"/>
</dbReference>
<keyword evidence="5" id="KW-1185">Reference proteome</keyword>
<dbReference type="Gene3D" id="3.40.630.30">
    <property type="match status" value="1"/>
</dbReference>
<dbReference type="InterPro" id="IPR016181">
    <property type="entry name" value="Acyl_CoA_acyltransferase"/>
</dbReference>
<evidence type="ECO:0000256" key="2">
    <source>
        <dbReference type="ARBA" id="ARBA00023315"/>
    </source>
</evidence>
<dbReference type="PANTHER" id="PTHR43800:SF1">
    <property type="entry name" value="PEPTIDYL-LYSINE N-ACETYLTRANSFERASE YJAB"/>
    <property type="match status" value="1"/>
</dbReference>
<comment type="caution">
    <text evidence="4">The sequence shown here is derived from an EMBL/GenBank/DDBJ whole genome shotgun (WGS) entry which is preliminary data.</text>
</comment>
<dbReference type="Proteomes" id="UP001499990">
    <property type="component" value="Unassembled WGS sequence"/>
</dbReference>
<evidence type="ECO:0000313" key="5">
    <source>
        <dbReference type="Proteomes" id="UP001499990"/>
    </source>
</evidence>
<proteinExistence type="predicted"/>
<organism evidence="4 5">
    <name type="scientific">Streptomyces sannanensis</name>
    <dbReference type="NCBI Taxonomy" id="285536"/>
    <lineage>
        <taxon>Bacteria</taxon>
        <taxon>Bacillati</taxon>
        <taxon>Actinomycetota</taxon>
        <taxon>Actinomycetes</taxon>
        <taxon>Kitasatosporales</taxon>
        <taxon>Streptomycetaceae</taxon>
        <taxon>Streptomyces</taxon>
    </lineage>
</organism>
<dbReference type="SUPFAM" id="SSF55729">
    <property type="entry name" value="Acyl-CoA N-acyltransferases (Nat)"/>
    <property type="match status" value="1"/>
</dbReference>
<accession>A0ABP6SHN0</accession>
<sequence>MRTTEIKELGIRPAEWGDLASLPELQLAAGEAFRGIGMADVADNPPQTVEELAVFQRAGRVWVGVDSVGTPMGFVAVDLLDGCAHIEQVSVHPSAGGRGLGRRLIDHVASWAADMRLPALTLSTFRTVPWNAPYYRRLGFSELEAEQITPGLRSAMEAEAALGLDLSTRVCMRRSVRQGPDVLLD</sequence>